<keyword evidence="4" id="KW-1185">Reference proteome</keyword>
<evidence type="ECO:0000256" key="1">
    <source>
        <dbReference type="SAM" id="Coils"/>
    </source>
</evidence>
<dbReference type="AlphaFoldDB" id="A0AAW1KFH3"/>
<comment type="caution">
    <text evidence="3">The sequence shown here is derived from an EMBL/GenBank/DDBJ whole genome shotgun (WGS) entry which is preliminary data.</text>
</comment>
<gene>
    <name evidence="3" type="ORF">QE152_g23358</name>
</gene>
<protein>
    <submittedName>
        <fullName evidence="3">Uncharacterized protein</fullName>
    </submittedName>
</protein>
<dbReference type="Proteomes" id="UP001458880">
    <property type="component" value="Unassembled WGS sequence"/>
</dbReference>
<sequence length="696" mass="81369">MEALQELEPCYDEHLPDYELSTEETNRFGFQINDSLALLPEQHALQYNKKMSQEIIKTKVKNQEKQKDNSVKDDLELSKQKVKDSLSEVSKENIRNIVKAEVKANTAIKCVTNELQAIIDKKVSLEKYLQECEFQLGYLTEQYNIEHANREQLDREMQTIAMITGILFDQIRGYENELKESFTTLAELKTKANEIHQQDKIEEEAFQIEYANNDTQIRQLKIELDNKFLSLENREQFLNEKAELEENISRLQNRLAIQKDKNRVLTERRNEYVQRLADRDKKKFELKRELESVLADKAKAKEMLMQQEIENQQVVSSKKLELELLKQKSEIQLNYINDINMELESTRSKNENLARLNDEIKQESGQNYEKCQQLCKKMQENKELRKNELLKCNEEVKLLQERLGKANESLRVEVTDIENLEMEIIRKKQLLSDASIKMSSLNDVQDGLKREIENQNIIYQKYEEENNRLNDTLNELQVEAAQLNEQYRQIEEDYETLQSKCTAEIDELKQNLNDAENEKAALSKDDLEFQNVKLKDEERLKTLKEENAAKLEELKAELHALQEQHNSEEATVKDLSEKLQKKNELRDKLRTQHQKLQKELTQLEDKSADTTIKRPQPVLQKPGGILKNTTLKSPQKKVTFDKSVKSVSLSESSQESVFDALLKGLGSRPVDSTSNENDDFSLLFKRNSPPERDFGK</sequence>
<name>A0AAW1KFH3_POPJA</name>
<proteinExistence type="predicted"/>
<feature type="coiled-coil region" evidence="1">
    <location>
        <begin position="336"/>
        <end position="613"/>
    </location>
</feature>
<evidence type="ECO:0000256" key="2">
    <source>
        <dbReference type="SAM" id="MobiDB-lite"/>
    </source>
</evidence>
<organism evidence="3 4">
    <name type="scientific">Popillia japonica</name>
    <name type="common">Japanese beetle</name>
    <dbReference type="NCBI Taxonomy" id="7064"/>
    <lineage>
        <taxon>Eukaryota</taxon>
        <taxon>Metazoa</taxon>
        <taxon>Ecdysozoa</taxon>
        <taxon>Arthropoda</taxon>
        <taxon>Hexapoda</taxon>
        <taxon>Insecta</taxon>
        <taxon>Pterygota</taxon>
        <taxon>Neoptera</taxon>
        <taxon>Endopterygota</taxon>
        <taxon>Coleoptera</taxon>
        <taxon>Polyphaga</taxon>
        <taxon>Scarabaeiformia</taxon>
        <taxon>Scarabaeidae</taxon>
        <taxon>Rutelinae</taxon>
        <taxon>Popillia</taxon>
    </lineage>
</organism>
<evidence type="ECO:0000313" key="3">
    <source>
        <dbReference type="EMBL" id="KAK9718133.1"/>
    </source>
</evidence>
<dbReference type="EMBL" id="JASPKY010000231">
    <property type="protein sequence ID" value="KAK9718133.1"/>
    <property type="molecule type" value="Genomic_DNA"/>
</dbReference>
<keyword evidence="1" id="KW-0175">Coiled coil</keyword>
<reference evidence="3 4" key="1">
    <citation type="journal article" date="2024" name="BMC Genomics">
        <title>De novo assembly and annotation of Popillia japonica's genome with initial clues to its potential as an invasive pest.</title>
        <authorList>
            <person name="Cucini C."/>
            <person name="Boschi S."/>
            <person name="Funari R."/>
            <person name="Cardaioli E."/>
            <person name="Iannotti N."/>
            <person name="Marturano G."/>
            <person name="Paoli F."/>
            <person name="Bruttini M."/>
            <person name="Carapelli A."/>
            <person name="Frati F."/>
            <person name="Nardi F."/>
        </authorList>
    </citation>
    <scope>NUCLEOTIDE SEQUENCE [LARGE SCALE GENOMIC DNA]</scope>
    <source>
        <strain evidence="3">DMR45628</strain>
    </source>
</reference>
<evidence type="ECO:0000313" key="4">
    <source>
        <dbReference type="Proteomes" id="UP001458880"/>
    </source>
</evidence>
<accession>A0AAW1KFH3</accession>
<feature type="region of interest" description="Disordered" evidence="2">
    <location>
        <begin position="665"/>
        <end position="696"/>
    </location>
</feature>
<feature type="coiled-coil region" evidence="1">
    <location>
        <begin position="234"/>
        <end position="310"/>
    </location>
</feature>